<evidence type="ECO:0000313" key="2">
    <source>
        <dbReference type="Proteomes" id="UP001597458"/>
    </source>
</evidence>
<reference evidence="2" key="1">
    <citation type="journal article" date="2019" name="Int. J. Syst. Evol. Microbiol.">
        <title>The Global Catalogue of Microorganisms (GCM) 10K type strain sequencing project: providing services to taxonomists for standard genome sequencing and annotation.</title>
        <authorList>
            <consortium name="The Broad Institute Genomics Platform"/>
            <consortium name="The Broad Institute Genome Sequencing Center for Infectious Disease"/>
            <person name="Wu L."/>
            <person name="Ma J."/>
        </authorList>
    </citation>
    <scope>NUCLEOTIDE SEQUENCE [LARGE SCALE GENOMIC DNA]</scope>
    <source>
        <strain evidence="2">TISTR 2241</strain>
    </source>
</reference>
<evidence type="ECO:0000313" key="1">
    <source>
        <dbReference type="EMBL" id="MFD2617029.1"/>
    </source>
</evidence>
<keyword evidence="2" id="KW-1185">Reference proteome</keyword>
<sequence length="98" mass="11387">MNTIVSFKISYENCILSKLIDFYTYCDKQGFELYISHFNKSKKITSLTEMLTTLLTNYKQDFLIIVEGKNSESALKYLVSSETAGKKFKILFPTQIYI</sequence>
<dbReference type="RefSeq" id="WP_141189143.1">
    <property type="nucleotide sequence ID" value="NZ_JBHUMR010000008.1"/>
</dbReference>
<comment type="caution">
    <text evidence="1">The sequence shown here is derived from an EMBL/GenBank/DDBJ whole genome shotgun (WGS) entry which is preliminary data.</text>
</comment>
<dbReference type="Proteomes" id="UP001597458">
    <property type="component" value="Unassembled WGS sequence"/>
</dbReference>
<name>A0ABW5PQ73_9BACI</name>
<gene>
    <name evidence="1" type="ORF">ACFSTF_06840</name>
</gene>
<dbReference type="EMBL" id="JBHUMR010000008">
    <property type="protein sequence ID" value="MFD2617029.1"/>
    <property type="molecule type" value="Genomic_DNA"/>
</dbReference>
<accession>A0ABW5PQ73</accession>
<organism evidence="1 2">
    <name type="scientific">Terrilactibacillus laevilacticus</name>
    <dbReference type="NCBI Taxonomy" id="1380157"/>
    <lineage>
        <taxon>Bacteria</taxon>
        <taxon>Bacillati</taxon>
        <taxon>Bacillota</taxon>
        <taxon>Bacilli</taxon>
        <taxon>Bacillales</taxon>
        <taxon>Bacillaceae</taxon>
        <taxon>Terrilactibacillus</taxon>
    </lineage>
</organism>
<protein>
    <submittedName>
        <fullName evidence="1">Uncharacterized protein</fullName>
    </submittedName>
</protein>
<proteinExistence type="predicted"/>